<dbReference type="Gene3D" id="3.40.50.300">
    <property type="entry name" value="P-loop containing nucleotide triphosphate hydrolases"/>
    <property type="match status" value="1"/>
</dbReference>
<dbReference type="InterPro" id="IPR027417">
    <property type="entry name" value="P-loop_NTPase"/>
</dbReference>
<dbReference type="AlphaFoldDB" id="A0A4U0EZP3"/>
<protein>
    <submittedName>
        <fullName evidence="2">ATPase</fullName>
    </submittedName>
</protein>
<organism evidence="2 3">
    <name type="scientific">Pontimicrobium aquaticum</name>
    <dbReference type="NCBI Taxonomy" id="2565367"/>
    <lineage>
        <taxon>Bacteria</taxon>
        <taxon>Pseudomonadati</taxon>
        <taxon>Bacteroidota</taxon>
        <taxon>Flavobacteriia</taxon>
        <taxon>Flavobacteriales</taxon>
        <taxon>Flavobacteriaceae</taxon>
        <taxon>Pontimicrobium</taxon>
    </lineage>
</organism>
<keyword evidence="3" id="KW-1185">Reference proteome</keyword>
<comment type="caution">
    <text evidence="2">The sequence shown here is derived from an EMBL/GenBank/DDBJ whole genome shotgun (WGS) entry which is preliminary data.</text>
</comment>
<sequence>MGIKKIVITGGPGTGKTSIIKELLRRDFVCLEEISRQVILDAQKQGIEQLFLTKPLLFSDMLLEGRKKQFFEADAYTCKLTFLDRGIPDVVAYMDYLGTNYPERFVEACKNYSYDHVFILAPWQQIYVSDNERYENFDQAVKIHDHLVNAYTEYGYDLHDVPFGSVESRADFILNIVDNL</sequence>
<dbReference type="SUPFAM" id="SSF52540">
    <property type="entry name" value="P-loop containing nucleoside triphosphate hydrolases"/>
    <property type="match status" value="1"/>
</dbReference>
<dbReference type="InterPro" id="IPR038727">
    <property type="entry name" value="NadR/Ttd14_AAA_dom"/>
</dbReference>
<dbReference type="RefSeq" id="WP_136842966.1">
    <property type="nucleotide sequence ID" value="NZ_SUPL01000004.1"/>
</dbReference>
<evidence type="ECO:0000313" key="2">
    <source>
        <dbReference type="EMBL" id="TJY35852.1"/>
    </source>
</evidence>
<dbReference type="OrthoDB" id="5638848at2"/>
<evidence type="ECO:0000259" key="1">
    <source>
        <dbReference type="Pfam" id="PF13521"/>
    </source>
</evidence>
<evidence type="ECO:0000313" key="3">
    <source>
        <dbReference type="Proteomes" id="UP000307657"/>
    </source>
</evidence>
<reference evidence="2 3" key="1">
    <citation type="submission" date="2019-04" db="EMBL/GenBank/DDBJ databases">
        <title>Lacinutrix sp. nov., isolated from marine water.</title>
        <authorList>
            <person name="Kim W."/>
        </authorList>
    </citation>
    <scope>NUCLEOTIDE SEQUENCE [LARGE SCALE GENOMIC DNA]</scope>
    <source>
        <strain evidence="2 3">CAU 1491</strain>
    </source>
</reference>
<proteinExistence type="predicted"/>
<name>A0A4U0EZP3_9FLAO</name>
<dbReference type="Pfam" id="PF13521">
    <property type="entry name" value="AAA_28"/>
    <property type="match status" value="1"/>
</dbReference>
<dbReference type="Proteomes" id="UP000307657">
    <property type="component" value="Unassembled WGS sequence"/>
</dbReference>
<dbReference type="EMBL" id="SUPL01000004">
    <property type="protein sequence ID" value="TJY35852.1"/>
    <property type="molecule type" value="Genomic_DNA"/>
</dbReference>
<feature type="domain" description="NadR/Ttd14 AAA" evidence="1">
    <location>
        <begin position="5"/>
        <end position="169"/>
    </location>
</feature>
<accession>A0A4U0EZP3</accession>
<gene>
    <name evidence="2" type="ORF">E5167_08250</name>
</gene>